<dbReference type="InterPro" id="IPR013520">
    <property type="entry name" value="Ribonucl_H"/>
</dbReference>
<protein>
    <submittedName>
        <fullName evidence="2">K13288 oligoribonuclease</fullName>
    </submittedName>
</protein>
<name>A0A9N8HLZ3_9STRA</name>
<reference evidence="2" key="1">
    <citation type="submission" date="2020-06" db="EMBL/GenBank/DDBJ databases">
        <authorList>
            <consortium name="Plant Systems Biology data submission"/>
        </authorList>
    </citation>
    <scope>NUCLEOTIDE SEQUENCE</scope>
    <source>
        <strain evidence="2">D6</strain>
    </source>
</reference>
<dbReference type="Proteomes" id="UP001153069">
    <property type="component" value="Unassembled WGS sequence"/>
</dbReference>
<proteinExistence type="predicted"/>
<accession>A0A9N8HLZ3</accession>
<dbReference type="InterPro" id="IPR036397">
    <property type="entry name" value="RNaseH_sf"/>
</dbReference>
<dbReference type="EMBL" id="CAICTM010000864">
    <property type="protein sequence ID" value="CAB9517557.1"/>
    <property type="molecule type" value="Genomic_DNA"/>
</dbReference>
<gene>
    <name evidence="2" type="ORF">SEMRO_865_G212800.1</name>
</gene>
<dbReference type="SMART" id="SM00479">
    <property type="entry name" value="EXOIII"/>
    <property type="match status" value="1"/>
</dbReference>
<organism evidence="2 3">
    <name type="scientific">Seminavis robusta</name>
    <dbReference type="NCBI Taxonomy" id="568900"/>
    <lineage>
        <taxon>Eukaryota</taxon>
        <taxon>Sar</taxon>
        <taxon>Stramenopiles</taxon>
        <taxon>Ochrophyta</taxon>
        <taxon>Bacillariophyta</taxon>
        <taxon>Bacillariophyceae</taxon>
        <taxon>Bacillariophycidae</taxon>
        <taxon>Naviculales</taxon>
        <taxon>Naviculaceae</taxon>
        <taxon>Seminavis</taxon>
    </lineage>
</organism>
<dbReference type="Gene3D" id="3.30.420.10">
    <property type="entry name" value="Ribonuclease H-like superfamily/Ribonuclease H"/>
    <property type="match status" value="1"/>
</dbReference>
<keyword evidence="3" id="KW-1185">Reference proteome</keyword>
<sequence>MDEPHMARLLATLSGQPRSPQRNPLSPQPSSDRIVWLDLEFCSLKDHRVLECAVIITTCNALREVARKNWIIGMTPEQIDRLVIGGAAATFHAAHSLQNGLVDACLASETTYEQWQRELFEFLTTHCFSGCRLAGFSPHVDREVLRTQAKNVYEFLDHKIIDISSLDIVQWGLPALERAARRQNWSPSSHRAMSDCEDAIAKLKWYQSWLRDHMRDDTTSHDGVTQLYTL</sequence>
<feature type="domain" description="Exonuclease" evidence="1">
    <location>
        <begin position="33"/>
        <end position="212"/>
    </location>
</feature>
<dbReference type="AlphaFoldDB" id="A0A9N8HLZ3"/>
<evidence type="ECO:0000313" key="2">
    <source>
        <dbReference type="EMBL" id="CAB9517557.1"/>
    </source>
</evidence>
<comment type="caution">
    <text evidence="2">The sequence shown here is derived from an EMBL/GenBank/DDBJ whole genome shotgun (WGS) entry which is preliminary data.</text>
</comment>
<dbReference type="SUPFAM" id="SSF53098">
    <property type="entry name" value="Ribonuclease H-like"/>
    <property type="match status" value="1"/>
</dbReference>
<dbReference type="GO" id="GO:0003676">
    <property type="term" value="F:nucleic acid binding"/>
    <property type="evidence" value="ECO:0007669"/>
    <property type="project" value="InterPro"/>
</dbReference>
<evidence type="ECO:0000313" key="3">
    <source>
        <dbReference type="Proteomes" id="UP001153069"/>
    </source>
</evidence>
<evidence type="ECO:0000259" key="1">
    <source>
        <dbReference type="SMART" id="SM00479"/>
    </source>
</evidence>
<dbReference type="OrthoDB" id="10682875at2759"/>
<dbReference type="InterPro" id="IPR012337">
    <property type="entry name" value="RNaseH-like_sf"/>
</dbReference>